<reference evidence="1" key="1">
    <citation type="submission" date="2022-06" db="EMBL/GenBank/DDBJ databases">
        <title>Uncovering the hologenomic basis of an extraordinary plant invasion.</title>
        <authorList>
            <person name="Bieker V.C."/>
            <person name="Martin M.D."/>
            <person name="Gilbert T."/>
            <person name="Hodgins K."/>
            <person name="Battlay P."/>
            <person name="Petersen B."/>
            <person name="Wilson J."/>
        </authorList>
    </citation>
    <scope>NUCLEOTIDE SEQUENCE</scope>
    <source>
        <strain evidence="1">AA19_3_7</strain>
        <tissue evidence="1">Leaf</tissue>
    </source>
</reference>
<dbReference type="EMBL" id="JAMZMK010008628">
    <property type="protein sequence ID" value="KAI7739420.1"/>
    <property type="molecule type" value="Genomic_DNA"/>
</dbReference>
<proteinExistence type="predicted"/>
<accession>A0AAD5GEJ6</accession>
<feature type="non-terminal residue" evidence="1">
    <location>
        <position position="1"/>
    </location>
</feature>
<dbReference type="InterPro" id="IPR029056">
    <property type="entry name" value="Ribokinase-like"/>
</dbReference>
<comment type="caution">
    <text evidence="1">The sequence shown here is derived from an EMBL/GenBank/DDBJ whole genome shotgun (WGS) entry which is preliminary data.</text>
</comment>
<evidence type="ECO:0000313" key="2">
    <source>
        <dbReference type="Proteomes" id="UP001206925"/>
    </source>
</evidence>
<keyword evidence="2" id="KW-1185">Reference proteome</keyword>
<protein>
    <submittedName>
        <fullName evidence="1">Uncharacterized protein</fullName>
    </submittedName>
</protein>
<dbReference type="AlphaFoldDB" id="A0AAD5GEJ6"/>
<dbReference type="SUPFAM" id="SSF53613">
    <property type="entry name" value="Ribokinase-like"/>
    <property type="match status" value="1"/>
</dbReference>
<sequence>KKCYIVVPQEFDRRVKDLKLGPVDATGVVDAFVAVVLSQLLADVSLLKVIKSASNKATKSISGIYFRIHVLFSAPSS</sequence>
<dbReference type="Proteomes" id="UP001206925">
    <property type="component" value="Unassembled WGS sequence"/>
</dbReference>
<organism evidence="1 2">
    <name type="scientific">Ambrosia artemisiifolia</name>
    <name type="common">Common ragweed</name>
    <dbReference type="NCBI Taxonomy" id="4212"/>
    <lineage>
        <taxon>Eukaryota</taxon>
        <taxon>Viridiplantae</taxon>
        <taxon>Streptophyta</taxon>
        <taxon>Embryophyta</taxon>
        <taxon>Tracheophyta</taxon>
        <taxon>Spermatophyta</taxon>
        <taxon>Magnoliopsida</taxon>
        <taxon>eudicotyledons</taxon>
        <taxon>Gunneridae</taxon>
        <taxon>Pentapetalae</taxon>
        <taxon>asterids</taxon>
        <taxon>campanulids</taxon>
        <taxon>Asterales</taxon>
        <taxon>Asteraceae</taxon>
        <taxon>Asteroideae</taxon>
        <taxon>Heliantheae alliance</taxon>
        <taxon>Heliantheae</taxon>
        <taxon>Ambrosia</taxon>
    </lineage>
</organism>
<gene>
    <name evidence="1" type="ORF">M8C21_010763</name>
</gene>
<evidence type="ECO:0000313" key="1">
    <source>
        <dbReference type="EMBL" id="KAI7739420.1"/>
    </source>
</evidence>
<name>A0AAD5GEJ6_AMBAR</name>